<dbReference type="PANTHER" id="PTHR33233:SF17">
    <property type="entry name" value="DUF4283 DOMAIN-CONTAINING PROTEIN"/>
    <property type="match status" value="1"/>
</dbReference>
<feature type="compositionally biased region" description="Basic and acidic residues" evidence="1">
    <location>
        <begin position="105"/>
        <end position="116"/>
    </location>
</feature>
<accession>A0A314LB39</accession>
<gene>
    <name evidence="3" type="ORF">A4A49_13711</name>
</gene>
<organism evidence="3 4">
    <name type="scientific">Nicotiana attenuata</name>
    <name type="common">Coyote tobacco</name>
    <dbReference type="NCBI Taxonomy" id="49451"/>
    <lineage>
        <taxon>Eukaryota</taxon>
        <taxon>Viridiplantae</taxon>
        <taxon>Streptophyta</taxon>
        <taxon>Embryophyta</taxon>
        <taxon>Tracheophyta</taxon>
        <taxon>Spermatophyta</taxon>
        <taxon>Magnoliopsida</taxon>
        <taxon>eudicotyledons</taxon>
        <taxon>Gunneridae</taxon>
        <taxon>Pentapetalae</taxon>
        <taxon>asterids</taxon>
        <taxon>lamiids</taxon>
        <taxon>Solanales</taxon>
        <taxon>Solanaceae</taxon>
        <taxon>Nicotianoideae</taxon>
        <taxon>Nicotianeae</taxon>
        <taxon>Nicotiana</taxon>
    </lineage>
</organism>
<dbReference type="InterPro" id="IPR025558">
    <property type="entry name" value="DUF4283"/>
</dbReference>
<keyword evidence="4" id="KW-1185">Reference proteome</keyword>
<evidence type="ECO:0000259" key="2">
    <source>
        <dbReference type="Pfam" id="PF14111"/>
    </source>
</evidence>
<name>A0A314LB39_NICAT</name>
<feature type="non-terminal residue" evidence="3">
    <location>
        <position position="259"/>
    </location>
</feature>
<dbReference type="AlphaFoldDB" id="A0A314LB39"/>
<dbReference type="EMBL" id="MJEQ01000215">
    <property type="protein sequence ID" value="OIT38347.1"/>
    <property type="molecule type" value="Genomic_DNA"/>
</dbReference>
<feature type="region of interest" description="Disordered" evidence="1">
    <location>
        <begin position="91"/>
        <end position="116"/>
    </location>
</feature>
<reference evidence="3" key="1">
    <citation type="submission" date="2016-11" db="EMBL/GenBank/DDBJ databases">
        <title>The genome of Nicotiana attenuata.</title>
        <authorList>
            <person name="Xu S."/>
            <person name="Brockmoeller T."/>
            <person name="Gaquerel E."/>
            <person name="Navarro A."/>
            <person name="Kuhl H."/>
            <person name="Gase K."/>
            <person name="Ling Z."/>
            <person name="Zhou W."/>
            <person name="Kreitzer C."/>
            <person name="Stanke M."/>
            <person name="Tang H."/>
            <person name="Lyons E."/>
            <person name="Pandey P."/>
            <person name="Pandey S.P."/>
            <person name="Timmermann B."/>
            <person name="Baldwin I.T."/>
        </authorList>
    </citation>
    <scope>NUCLEOTIDE SEQUENCE [LARGE SCALE GENOMIC DNA]</scope>
    <source>
        <strain evidence="3">UT</strain>
    </source>
</reference>
<dbReference type="Proteomes" id="UP000187609">
    <property type="component" value="Unassembled WGS sequence"/>
</dbReference>
<dbReference type="STRING" id="49451.A0A314LB39"/>
<protein>
    <recommendedName>
        <fullName evidence="2">DUF4283 domain-containing protein</fullName>
    </recommendedName>
</protein>
<feature type="domain" description="DUF4283" evidence="2">
    <location>
        <begin position="156"/>
        <end position="238"/>
    </location>
</feature>
<dbReference type="Gramene" id="OIT38347">
    <property type="protein sequence ID" value="OIT38347"/>
    <property type="gene ID" value="A4A49_13711"/>
</dbReference>
<evidence type="ECO:0000313" key="4">
    <source>
        <dbReference type="Proteomes" id="UP000187609"/>
    </source>
</evidence>
<proteinExistence type="predicted"/>
<evidence type="ECO:0000256" key="1">
    <source>
        <dbReference type="SAM" id="MobiDB-lite"/>
    </source>
</evidence>
<dbReference type="PANTHER" id="PTHR33233">
    <property type="entry name" value="ENDONUCLEASE/EXONUCLEASE/PHOSPHATASE"/>
    <property type="match status" value="1"/>
</dbReference>
<comment type="caution">
    <text evidence="3">The sequence shown here is derived from an EMBL/GenBank/DDBJ whole genome shotgun (WGS) entry which is preliminary data.</text>
</comment>
<evidence type="ECO:0000313" key="3">
    <source>
        <dbReference type="EMBL" id="OIT38347.1"/>
    </source>
</evidence>
<dbReference type="Pfam" id="PF14111">
    <property type="entry name" value="DUF4283"/>
    <property type="match status" value="1"/>
</dbReference>
<sequence>MKIPATTAITPSASLVTPSTTAPAHAKPLTFGSFLPIRFQTIDEEPAEDGANGQQNLAMKRAVRRTGEEVPRRLQFSDIANSTAKAPAIIQEPAPMEQEPMEQEPVERDNRNEEKPYRRNRRVQIGKALNYIPPDLQGDTIVVTIEEEDIKEQQNYWATALIGYVLGENPYFKSMENYVENVWDFVDTPNILYHDEGYYIFRFDSIEDRDKIMQSGPYFFHNKSFILKNWSLDFVFNPECLNVIPIWVRFPNLHVGFGQ</sequence>